<evidence type="ECO:0000313" key="8">
    <source>
        <dbReference type="Proteomes" id="UP000663720"/>
    </source>
</evidence>
<keyword evidence="5" id="KW-1003">Cell membrane</keyword>
<dbReference type="EMBL" id="CP061799">
    <property type="protein sequence ID" value="QTA80216.1"/>
    <property type="molecule type" value="Genomic_DNA"/>
</dbReference>
<comment type="similarity">
    <text evidence="5 6">Belongs to the complex I subunit 1 family.</text>
</comment>
<feature type="transmembrane region" description="Helical" evidence="5">
    <location>
        <begin position="6"/>
        <end position="31"/>
    </location>
</feature>
<protein>
    <recommendedName>
        <fullName evidence="5">NADH-quinone oxidoreductase subunit H</fullName>
        <ecNumber evidence="5">7.1.1.-</ecNumber>
    </recommendedName>
    <alternativeName>
        <fullName evidence="5">NADH dehydrogenase I subunit H</fullName>
    </alternativeName>
    <alternativeName>
        <fullName evidence="5">NDH-1 subunit H</fullName>
    </alternativeName>
</protein>
<dbReference type="PANTHER" id="PTHR11432">
    <property type="entry name" value="NADH DEHYDROGENASE SUBUNIT 1"/>
    <property type="match status" value="1"/>
</dbReference>
<comment type="subunit">
    <text evidence="5">NDH-1 is composed of 14 different subunits. Subunits NuoA, H, J, K, L, M, N constitute the membrane sector of the complex.</text>
</comment>
<comment type="subcellular location">
    <subcellularLocation>
        <location evidence="5 6">Cell membrane</location>
        <topology evidence="5 6">Multi-pass membrane protein</topology>
    </subcellularLocation>
    <subcellularLocation>
        <location evidence="1">Membrane</location>
        <topology evidence="1">Multi-pass membrane protein</topology>
    </subcellularLocation>
</comment>
<dbReference type="InterPro" id="IPR018086">
    <property type="entry name" value="NADH_UbQ_OxRdtase_su1_CS"/>
</dbReference>
<evidence type="ECO:0000256" key="6">
    <source>
        <dbReference type="RuleBase" id="RU000471"/>
    </source>
</evidence>
<dbReference type="PANTHER" id="PTHR11432:SF3">
    <property type="entry name" value="NADH-UBIQUINONE OXIDOREDUCTASE CHAIN 1"/>
    <property type="match status" value="1"/>
</dbReference>
<dbReference type="RefSeq" id="WP_207691884.1">
    <property type="nucleotide sequence ID" value="NZ_CP061799.1"/>
</dbReference>
<feature type="transmembrane region" description="Helical" evidence="5">
    <location>
        <begin position="192"/>
        <end position="211"/>
    </location>
</feature>
<reference evidence="7" key="1">
    <citation type="journal article" date="2021" name="Microb. Physiol.">
        <title>Proteogenomic Insights into the Physiology of Marine, Sulfate-Reducing, Filamentous Desulfonema limicola and Desulfonema magnum.</title>
        <authorList>
            <person name="Schnaars V."/>
            <person name="Wohlbrand L."/>
            <person name="Scheve S."/>
            <person name="Hinrichs C."/>
            <person name="Reinhardt R."/>
            <person name="Rabus R."/>
        </authorList>
    </citation>
    <scope>NUCLEOTIDE SEQUENCE</scope>
    <source>
        <strain evidence="7">5ac10</strain>
    </source>
</reference>
<dbReference type="KEGG" id="dli:dnl_25100"/>
<evidence type="ECO:0000256" key="4">
    <source>
        <dbReference type="ARBA" id="ARBA00023136"/>
    </source>
</evidence>
<keyword evidence="4 5" id="KW-0472">Membrane</keyword>
<keyword evidence="2 5" id="KW-0812">Transmembrane</keyword>
<dbReference type="GO" id="GO:0003954">
    <property type="term" value="F:NADH dehydrogenase activity"/>
    <property type="evidence" value="ECO:0007669"/>
    <property type="project" value="TreeGrafter"/>
</dbReference>
<dbReference type="InterPro" id="IPR001694">
    <property type="entry name" value="NADH_UbQ_OxRdtase_su1/FPO"/>
</dbReference>
<dbReference type="GO" id="GO:0009060">
    <property type="term" value="P:aerobic respiration"/>
    <property type="evidence" value="ECO:0007669"/>
    <property type="project" value="TreeGrafter"/>
</dbReference>
<evidence type="ECO:0000256" key="3">
    <source>
        <dbReference type="ARBA" id="ARBA00022989"/>
    </source>
</evidence>
<dbReference type="AlphaFoldDB" id="A0A975GGD7"/>
<dbReference type="PROSITE" id="PS00668">
    <property type="entry name" value="COMPLEX1_ND1_2"/>
    <property type="match status" value="1"/>
</dbReference>
<dbReference type="GO" id="GO:0048038">
    <property type="term" value="F:quinone binding"/>
    <property type="evidence" value="ECO:0007669"/>
    <property type="project" value="UniProtKB-KW"/>
</dbReference>
<dbReference type="Proteomes" id="UP000663720">
    <property type="component" value="Chromosome"/>
</dbReference>
<accession>A0A975GGD7</accession>
<keyword evidence="5" id="KW-0830">Ubiquinone</keyword>
<comment type="catalytic activity">
    <reaction evidence="5">
        <text>a quinone + NADH + 5 H(+)(in) = a quinol + NAD(+) + 4 H(+)(out)</text>
        <dbReference type="Rhea" id="RHEA:57888"/>
        <dbReference type="ChEBI" id="CHEBI:15378"/>
        <dbReference type="ChEBI" id="CHEBI:24646"/>
        <dbReference type="ChEBI" id="CHEBI:57540"/>
        <dbReference type="ChEBI" id="CHEBI:57945"/>
        <dbReference type="ChEBI" id="CHEBI:132124"/>
    </reaction>
</comment>
<feature type="transmembrane region" description="Helical" evidence="5">
    <location>
        <begin position="118"/>
        <end position="139"/>
    </location>
</feature>
<dbReference type="GO" id="GO:0016655">
    <property type="term" value="F:oxidoreductase activity, acting on NAD(P)H, quinone or similar compound as acceptor"/>
    <property type="evidence" value="ECO:0007669"/>
    <property type="project" value="UniProtKB-UniRule"/>
</dbReference>
<comment type="function">
    <text evidence="5">NDH-1 shuttles electrons from NADH, via FMN and iron-sulfur (Fe-S) centers, to quinones in the respiratory chain. The immediate electron acceptor for the enzyme in this species is believed to be ubiquinone. Couples the redox reaction to proton translocation (for every two electrons transferred, four hydrogen ions are translocated across the cytoplasmic membrane), and thus conserves the redox energy in a proton gradient. This subunit may bind ubiquinone.</text>
</comment>
<keyword evidence="8" id="KW-1185">Reference proteome</keyword>
<dbReference type="GO" id="GO:0005886">
    <property type="term" value="C:plasma membrane"/>
    <property type="evidence" value="ECO:0007669"/>
    <property type="project" value="UniProtKB-SubCell"/>
</dbReference>
<evidence type="ECO:0000313" key="7">
    <source>
        <dbReference type="EMBL" id="QTA80216.1"/>
    </source>
</evidence>
<proteinExistence type="inferred from homology"/>
<keyword evidence="3 5" id="KW-1133">Transmembrane helix</keyword>
<sequence length="328" mass="35744">MITWIAGLIVLLIKMALVLGVLLFLAAYLVWAERKLLGRLQVRLGPNRAGIFGLLQPIADSIKMLCKEDIVPEAADKIIFLLAPAVVATTALLMFAVVPFGPEITLMGKQVPLVISDINVGLLFVFAMASLGVYGMALGGWASNSKFALLGGIRGAAQMISYELALGLSLVPVVMLAQSFSLVDIVNAQADYPFIIVQPIAFVIFVISSMAESKRIPFDLPEAENELGAGFHTEYSGMRFGLFFIGEYVHMQVFGALIAVFFLGGWRGPFLPPPVWLLIKIIIAALVMIWIRGTLPRLRYDQLMEMGWKILIPASLINIIITGAVILI</sequence>
<evidence type="ECO:0000256" key="5">
    <source>
        <dbReference type="HAMAP-Rule" id="MF_01350"/>
    </source>
</evidence>
<evidence type="ECO:0000256" key="2">
    <source>
        <dbReference type="ARBA" id="ARBA00022692"/>
    </source>
</evidence>
<feature type="transmembrane region" description="Helical" evidence="5">
    <location>
        <begin position="160"/>
        <end position="180"/>
    </location>
</feature>
<name>A0A975GGD7_9BACT</name>
<dbReference type="EC" id="7.1.1.-" evidence="5"/>
<organism evidence="7 8">
    <name type="scientific">Desulfonema limicola</name>
    <dbReference type="NCBI Taxonomy" id="45656"/>
    <lineage>
        <taxon>Bacteria</taxon>
        <taxon>Pseudomonadati</taxon>
        <taxon>Thermodesulfobacteriota</taxon>
        <taxon>Desulfobacteria</taxon>
        <taxon>Desulfobacterales</taxon>
        <taxon>Desulfococcaceae</taxon>
        <taxon>Desulfonema</taxon>
    </lineage>
</organism>
<keyword evidence="5 6" id="KW-0520">NAD</keyword>
<feature type="transmembrane region" description="Helical" evidence="5">
    <location>
        <begin position="78"/>
        <end position="98"/>
    </location>
</feature>
<feature type="transmembrane region" description="Helical" evidence="5">
    <location>
        <begin position="307"/>
        <end position="327"/>
    </location>
</feature>
<gene>
    <name evidence="5 7" type="primary">nuoH</name>
    <name evidence="7" type="ORF">dnl_25100</name>
</gene>
<dbReference type="Pfam" id="PF00146">
    <property type="entry name" value="NADHdh"/>
    <property type="match status" value="1"/>
</dbReference>
<feature type="transmembrane region" description="Helical" evidence="5">
    <location>
        <begin position="275"/>
        <end position="295"/>
    </location>
</feature>
<dbReference type="NCBIfam" id="NF004741">
    <property type="entry name" value="PRK06076.1-2"/>
    <property type="match status" value="1"/>
</dbReference>
<dbReference type="HAMAP" id="MF_01350">
    <property type="entry name" value="NDH1_NuoH"/>
    <property type="match status" value="1"/>
</dbReference>
<keyword evidence="5" id="KW-0874">Quinone</keyword>
<feature type="transmembrane region" description="Helical" evidence="5">
    <location>
        <begin position="240"/>
        <end position="263"/>
    </location>
</feature>
<evidence type="ECO:0000256" key="1">
    <source>
        <dbReference type="ARBA" id="ARBA00004141"/>
    </source>
</evidence>
<keyword evidence="5" id="KW-1278">Translocase</keyword>